<evidence type="ECO:0000256" key="9">
    <source>
        <dbReference type="ARBA" id="ARBA00022840"/>
    </source>
</evidence>
<keyword evidence="7" id="KW-0547">Nucleotide-binding</keyword>
<name>A0A644YMT7_9ZZZZ</name>
<dbReference type="GO" id="GO:0005524">
    <property type="term" value="F:ATP binding"/>
    <property type="evidence" value="ECO:0007669"/>
    <property type="project" value="UniProtKB-KW"/>
</dbReference>
<evidence type="ECO:0000256" key="8">
    <source>
        <dbReference type="ARBA" id="ARBA00022777"/>
    </source>
</evidence>
<keyword evidence="11 13" id="KW-0472">Membrane</keyword>
<feature type="transmembrane region" description="Helical" evidence="13">
    <location>
        <begin position="12"/>
        <end position="33"/>
    </location>
</feature>
<keyword evidence="13" id="KW-0812">Transmembrane</keyword>
<dbReference type="PANTHER" id="PTHR45528">
    <property type="entry name" value="SENSOR HISTIDINE KINASE CPXA"/>
    <property type="match status" value="1"/>
</dbReference>
<evidence type="ECO:0000256" key="11">
    <source>
        <dbReference type="ARBA" id="ARBA00023136"/>
    </source>
</evidence>
<keyword evidence="10" id="KW-0902">Two-component regulatory system</keyword>
<keyword evidence="5" id="KW-0597">Phosphoprotein</keyword>
<dbReference type="EC" id="2.7.13.3" evidence="3"/>
<proteinExistence type="predicted"/>
<feature type="transmembrane region" description="Helical" evidence="13">
    <location>
        <begin position="39"/>
        <end position="59"/>
    </location>
</feature>
<dbReference type="InterPro" id="IPR036890">
    <property type="entry name" value="HATPase_C_sf"/>
</dbReference>
<evidence type="ECO:0000256" key="1">
    <source>
        <dbReference type="ARBA" id="ARBA00000085"/>
    </source>
</evidence>
<dbReference type="InterPro" id="IPR050398">
    <property type="entry name" value="HssS/ArlS-like"/>
</dbReference>
<reference evidence="15" key="1">
    <citation type="submission" date="2019-08" db="EMBL/GenBank/DDBJ databases">
        <authorList>
            <person name="Kucharzyk K."/>
            <person name="Murdoch R.W."/>
            <person name="Higgins S."/>
            <person name="Loffler F."/>
        </authorList>
    </citation>
    <scope>NUCLEOTIDE SEQUENCE</scope>
</reference>
<keyword evidence="12" id="KW-0175">Coiled coil</keyword>
<evidence type="ECO:0000259" key="14">
    <source>
        <dbReference type="PROSITE" id="PS50109"/>
    </source>
</evidence>
<gene>
    <name evidence="15" type="primary">sasA_204</name>
    <name evidence="15" type="ORF">SDC9_76437</name>
</gene>
<sequence>MKNRYLLISNKGLIKHLSIFFITIVILIIVYLIPNYKFLTLIILTLIFLNISMLLKLISNNFETTMIWKGIESWLEEFEKENDLNSFSNKEIFNKEDLNMNIRKRYLDLLLKVNKIAKSLKKSAINTKRNENVNLQLIDNLTKKLNKPLEDILINIEKLKSENNDKEIIELLKNKSNNLKKLIEELFEASKTATGDMTLEINEIEIVEFLKQAIIEFEDKINKSTISFRPSFPKKDIVIYCSGEKLWRVFDILFENALKHSLENSRVYIDVRCSDNKIHICIKNTSKKELNIEPKDLIYIINNNKEENVSGLGLEIAKNLVLLQKGSFNISIDGDLFKVEISFNINCVQESCLEEE</sequence>
<feature type="domain" description="Histidine kinase" evidence="14">
    <location>
        <begin position="140"/>
        <end position="330"/>
    </location>
</feature>
<dbReference type="Gene3D" id="3.30.565.10">
    <property type="entry name" value="Histidine kinase-like ATPase, C-terminal domain"/>
    <property type="match status" value="1"/>
</dbReference>
<dbReference type="GO" id="GO:0000155">
    <property type="term" value="F:phosphorelay sensor kinase activity"/>
    <property type="evidence" value="ECO:0007669"/>
    <property type="project" value="TreeGrafter"/>
</dbReference>
<accession>A0A644YMT7</accession>
<dbReference type="GO" id="GO:0005886">
    <property type="term" value="C:plasma membrane"/>
    <property type="evidence" value="ECO:0007669"/>
    <property type="project" value="UniProtKB-SubCell"/>
</dbReference>
<organism evidence="15">
    <name type="scientific">bioreactor metagenome</name>
    <dbReference type="NCBI Taxonomy" id="1076179"/>
    <lineage>
        <taxon>unclassified sequences</taxon>
        <taxon>metagenomes</taxon>
        <taxon>ecological metagenomes</taxon>
    </lineage>
</organism>
<evidence type="ECO:0000256" key="4">
    <source>
        <dbReference type="ARBA" id="ARBA00022475"/>
    </source>
</evidence>
<keyword evidence="8 15" id="KW-0418">Kinase</keyword>
<evidence type="ECO:0000256" key="5">
    <source>
        <dbReference type="ARBA" id="ARBA00022553"/>
    </source>
</evidence>
<comment type="catalytic activity">
    <reaction evidence="1">
        <text>ATP + protein L-histidine = ADP + protein N-phospho-L-histidine.</text>
        <dbReference type="EC" id="2.7.13.3"/>
    </reaction>
</comment>
<evidence type="ECO:0000256" key="2">
    <source>
        <dbReference type="ARBA" id="ARBA00004651"/>
    </source>
</evidence>
<keyword evidence="4" id="KW-1003">Cell membrane</keyword>
<protein>
    <recommendedName>
        <fullName evidence="3">histidine kinase</fullName>
        <ecNumber evidence="3">2.7.13.3</ecNumber>
    </recommendedName>
</protein>
<feature type="coiled-coil region" evidence="12">
    <location>
        <begin position="149"/>
        <end position="192"/>
    </location>
</feature>
<dbReference type="AlphaFoldDB" id="A0A644YMT7"/>
<comment type="caution">
    <text evidence="15">The sequence shown here is derived from an EMBL/GenBank/DDBJ whole genome shotgun (WGS) entry which is preliminary data.</text>
</comment>
<evidence type="ECO:0000256" key="13">
    <source>
        <dbReference type="SAM" id="Phobius"/>
    </source>
</evidence>
<keyword evidence="9" id="KW-0067">ATP-binding</keyword>
<comment type="subcellular location">
    <subcellularLocation>
        <location evidence="2">Cell membrane</location>
        <topology evidence="2">Multi-pass membrane protein</topology>
    </subcellularLocation>
</comment>
<evidence type="ECO:0000256" key="12">
    <source>
        <dbReference type="SAM" id="Coils"/>
    </source>
</evidence>
<evidence type="ECO:0000256" key="3">
    <source>
        <dbReference type="ARBA" id="ARBA00012438"/>
    </source>
</evidence>
<dbReference type="InterPro" id="IPR005467">
    <property type="entry name" value="His_kinase_dom"/>
</dbReference>
<keyword evidence="13" id="KW-1133">Transmembrane helix</keyword>
<evidence type="ECO:0000256" key="7">
    <source>
        <dbReference type="ARBA" id="ARBA00022741"/>
    </source>
</evidence>
<evidence type="ECO:0000313" key="15">
    <source>
        <dbReference type="EMBL" id="MPM29895.1"/>
    </source>
</evidence>
<evidence type="ECO:0000256" key="10">
    <source>
        <dbReference type="ARBA" id="ARBA00023012"/>
    </source>
</evidence>
<dbReference type="SUPFAM" id="SSF55874">
    <property type="entry name" value="ATPase domain of HSP90 chaperone/DNA topoisomerase II/histidine kinase"/>
    <property type="match status" value="1"/>
</dbReference>
<dbReference type="PANTHER" id="PTHR45528:SF1">
    <property type="entry name" value="SENSOR HISTIDINE KINASE CPXA"/>
    <property type="match status" value="1"/>
</dbReference>
<dbReference type="EMBL" id="VSSQ01005635">
    <property type="protein sequence ID" value="MPM29895.1"/>
    <property type="molecule type" value="Genomic_DNA"/>
</dbReference>
<dbReference type="PROSITE" id="PS50109">
    <property type="entry name" value="HIS_KIN"/>
    <property type="match status" value="1"/>
</dbReference>
<keyword evidence="6 15" id="KW-0808">Transferase</keyword>
<evidence type="ECO:0000256" key="6">
    <source>
        <dbReference type="ARBA" id="ARBA00022679"/>
    </source>
</evidence>